<evidence type="ECO:0000313" key="3">
    <source>
        <dbReference type="EMBL" id="BDZ47810.1"/>
    </source>
</evidence>
<evidence type="ECO:0000259" key="2">
    <source>
        <dbReference type="Pfam" id="PF01370"/>
    </source>
</evidence>
<evidence type="ECO:0000313" key="4">
    <source>
        <dbReference type="EMBL" id="BDZ52283.1"/>
    </source>
</evidence>
<feature type="domain" description="NAD-dependent epimerase/dehydratase" evidence="2">
    <location>
        <begin position="4"/>
        <end position="237"/>
    </location>
</feature>
<evidence type="ECO:0000256" key="1">
    <source>
        <dbReference type="SAM" id="MobiDB-lite"/>
    </source>
</evidence>
<reference evidence="3" key="1">
    <citation type="journal article" date="2014" name="Int. J. Syst. Evol. Microbiol.">
        <title>Complete genome of a new Firmicutes species belonging to the dominant human colonic microbiota ('Ruminococcus bicirculans') reveals two chromosomes and a selective capacity to utilize plant glucans.</title>
        <authorList>
            <consortium name="NISC Comparative Sequencing Program"/>
            <person name="Wegmann U."/>
            <person name="Louis P."/>
            <person name="Goesmann A."/>
            <person name="Henrissat B."/>
            <person name="Duncan S.H."/>
            <person name="Flint H.J."/>
        </authorList>
    </citation>
    <scope>NUCLEOTIDE SEQUENCE</scope>
    <source>
        <strain evidence="3">NBRC 108728</strain>
    </source>
</reference>
<dbReference type="SUPFAM" id="SSF51735">
    <property type="entry name" value="NAD(P)-binding Rossmann-fold domains"/>
    <property type="match status" value="1"/>
</dbReference>
<name>A0ABM8GHF9_9MICO</name>
<organism evidence="3 5">
    <name type="scientific">Frondihabitans sucicola</name>
    <dbReference type="NCBI Taxonomy" id="1268041"/>
    <lineage>
        <taxon>Bacteria</taxon>
        <taxon>Bacillati</taxon>
        <taxon>Actinomycetota</taxon>
        <taxon>Actinomycetes</taxon>
        <taxon>Micrococcales</taxon>
        <taxon>Microbacteriaceae</taxon>
        <taxon>Frondihabitans</taxon>
    </lineage>
</organism>
<dbReference type="EMBL" id="AP027732">
    <property type="protein sequence ID" value="BDZ47810.1"/>
    <property type="molecule type" value="Genomic_DNA"/>
</dbReference>
<accession>A0ABM8GHF9</accession>
<dbReference type="InterPro" id="IPR001509">
    <property type="entry name" value="Epimerase_deHydtase"/>
</dbReference>
<dbReference type="PANTHER" id="PTHR43103">
    <property type="entry name" value="NUCLEOSIDE-DIPHOSPHATE-SUGAR EPIMERASE"/>
    <property type="match status" value="1"/>
</dbReference>
<gene>
    <name evidence="3" type="ORF">GCM10025867_00510</name>
    <name evidence="4" type="ORF">GCM10025867_45240</name>
</gene>
<protein>
    <submittedName>
        <fullName evidence="3">Epimerase</fullName>
    </submittedName>
</protein>
<dbReference type="RefSeq" id="WP_286344886.1">
    <property type="nucleotide sequence ID" value="NZ_AP027732.1"/>
</dbReference>
<keyword evidence="5" id="KW-1185">Reference proteome</keyword>
<feature type="region of interest" description="Disordered" evidence="1">
    <location>
        <begin position="294"/>
        <end position="316"/>
    </location>
</feature>
<reference evidence="3" key="3">
    <citation type="submission" date="2023-02" db="EMBL/GenBank/DDBJ databases">
        <authorList>
            <person name="Sun Q."/>
            <person name="Mori K."/>
        </authorList>
    </citation>
    <scope>NUCLEOTIDE SEQUENCE</scope>
    <source>
        <strain evidence="3">NBRC 108728</strain>
    </source>
</reference>
<dbReference type="Gene3D" id="3.40.50.720">
    <property type="entry name" value="NAD(P)-binding Rossmann-like Domain"/>
    <property type="match status" value="1"/>
</dbReference>
<dbReference type="Proteomes" id="UP001321486">
    <property type="component" value="Chromosome"/>
</dbReference>
<reference evidence="5" key="2">
    <citation type="journal article" date="2019" name="Int. J. Syst. Evol. Microbiol.">
        <title>The Global Catalogue of Microorganisms (GCM) 10K type strain sequencing project: providing services to taxonomists for standard genome sequencing and annotation.</title>
        <authorList>
            <consortium name="The Broad Institute Genomics Platform"/>
            <consortium name="The Broad Institute Genome Sequencing Center for Infectious Disease"/>
            <person name="Wu L."/>
            <person name="Ma J."/>
        </authorList>
    </citation>
    <scope>NUCLEOTIDE SEQUENCE [LARGE SCALE GENOMIC DNA]</scope>
    <source>
        <strain evidence="5">NBRC 108728</strain>
    </source>
</reference>
<dbReference type="Pfam" id="PF01370">
    <property type="entry name" value="Epimerase"/>
    <property type="match status" value="1"/>
</dbReference>
<dbReference type="PANTHER" id="PTHR43103:SF6">
    <property type="entry name" value="PUTATIVE-RELATED"/>
    <property type="match status" value="1"/>
</dbReference>
<sequence length="316" mass="33639">MSRIIVTGGSGRLGRSVADVLVSAGHDVVSLDRAPIGTDRFREVTVDLTDHAATIEAFEAIRPESVVHLAAIAVPFSAPEDVIFRTNTAIAYNVVEAAGVVGATRLLAASSPTVVGYGAPHGWRPEYLPLDEDHPLAPWNAYSLSKRVIEEIIAMAVVRDGDAVRYGVFRPCFVISPEEWEGAPTQQGHTVRERLDHPEHAAVSLFNYVDARDAGDFVVAWLRGADRIPNGSTFFVGAADALARESLDTLVPRYLPGTESQAASLASFAPAFSSKRAADLLGWRPVRSWRTELSAGAPSAPSVSAAPPAPAESSHA</sequence>
<evidence type="ECO:0000313" key="5">
    <source>
        <dbReference type="Proteomes" id="UP001321486"/>
    </source>
</evidence>
<dbReference type="InterPro" id="IPR036291">
    <property type="entry name" value="NAD(P)-bd_dom_sf"/>
</dbReference>
<dbReference type="EMBL" id="AP027732">
    <property type="protein sequence ID" value="BDZ52283.1"/>
    <property type="molecule type" value="Genomic_DNA"/>
</dbReference>
<proteinExistence type="predicted"/>